<dbReference type="InterPro" id="IPR005467">
    <property type="entry name" value="His_kinase_dom"/>
</dbReference>
<keyword evidence="9" id="KW-1185">Reference proteome</keyword>
<dbReference type="PANTHER" id="PTHR43047:SF72">
    <property type="entry name" value="OSMOSENSING HISTIDINE PROTEIN KINASE SLN1"/>
    <property type="match status" value="1"/>
</dbReference>
<evidence type="ECO:0000259" key="7">
    <source>
        <dbReference type="PROSITE" id="PS50109"/>
    </source>
</evidence>
<dbReference type="Gene3D" id="1.10.287.130">
    <property type="match status" value="1"/>
</dbReference>
<evidence type="ECO:0000256" key="4">
    <source>
        <dbReference type="ARBA" id="ARBA00022679"/>
    </source>
</evidence>
<evidence type="ECO:0000313" key="8">
    <source>
        <dbReference type="EMBL" id="VEP18741.1"/>
    </source>
</evidence>
<evidence type="ECO:0000256" key="2">
    <source>
        <dbReference type="ARBA" id="ARBA00012438"/>
    </source>
</evidence>
<dbReference type="CDD" id="cd00082">
    <property type="entry name" value="HisKA"/>
    <property type="match status" value="1"/>
</dbReference>
<keyword evidence="5 8" id="KW-0418">Kinase</keyword>
<dbReference type="PANTHER" id="PTHR43047">
    <property type="entry name" value="TWO-COMPONENT HISTIDINE PROTEIN KINASE"/>
    <property type="match status" value="1"/>
</dbReference>
<dbReference type="Proteomes" id="UP000320055">
    <property type="component" value="Unassembled WGS sequence"/>
</dbReference>
<dbReference type="SMART" id="SM00387">
    <property type="entry name" value="HATPase_c"/>
    <property type="match status" value="1"/>
</dbReference>
<feature type="domain" description="Histidine kinase" evidence="7">
    <location>
        <begin position="424"/>
        <end position="653"/>
    </location>
</feature>
<dbReference type="EC" id="2.7.13.3" evidence="2"/>
<dbReference type="PRINTS" id="PR00344">
    <property type="entry name" value="BCTRLSENSOR"/>
</dbReference>
<reference evidence="8 9" key="1">
    <citation type="submission" date="2019-01" db="EMBL/GenBank/DDBJ databases">
        <authorList>
            <person name="Brito A."/>
        </authorList>
    </citation>
    <scope>NUCLEOTIDE SEQUENCE [LARGE SCALE GENOMIC DNA]</scope>
    <source>
        <strain evidence="8">1</strain>
    </source>
</reference>
<protein>
    <recommendedName>
        <fullName evidence="2">histidine kinase</fullName>
        <ecNumber evidence="2">2.7.13.3</ecNumber>
    </recommendedName>
</protein>
<evidence type="ECO:0000256" key="1">
    <source>
        <dbReference type="ARBA" id="ARBA00000085"/>
    </source>
</evidence>
<accession>A0A563W4W9</accession>
<dbReference type="Gene3D" id="3.30.565.10">
    <property type="entry name" value="Histidine kinase-like ATPase, C-terminal domain"/>
    <property type="match status" value="1"/>
</dbReference>
<dbReference type="SUPFAM" id="SSF47384">
    <property type="entry name" value="Homodimeric domain of signal transducing histidine kinase"/>
    <property type="match status" value="1"/>
</dbReference>
<dbReference type="GO" id="GO:0005886">
    <property type="term" value="C:plasma membrane"/>
    <property type="evidence" value="ECO:0007669"/>
    <property type="project" value="TreeGrafter"/>
</dbReference>
<keyword evidence="4" id="KW-0808">Transferase</keyword>
<dbReference type="PROSITE" id="PS50109">
    <property type="entry name" value="HIS_KIN"/>
    <property type="match status" value="1"/>
</dbReference>
<proteinExistence type="predicted"/>
<dbReference type="RefSeq" id="WP_144868230.1">
    <property type="nucleotide sequence ID" value="NZ_LR213847.1"/>
</dbReference>
<comment type="catalytic activity">
    <reaction evidence="1">
        <text>ATP + protein L-histidine = ADP + protein N-phospho-L-histidine.</text>
        <dbReference type="EC" id="2.7.13.3"/>
    </reaction>
</comment>
<keyword evidence="3" id="KW-0597">Phosphoprotein</keyword>
<keyword evidence="6" id="KW-0902">Two-component regulatory system</keyword>
<dbReference type="OrthoDB" id="510512at2"/>
<dbReference type="InterPro" id="IPR004358">
    <property type="entry name" value="Sig_transdc_His_kin-like_C"/>
</dbReference>
<evidence type="ECO:0000256" key="6">
    <source>
        <dbReference type="ARBA" id="ARBA00023012"/>
    </source>
</evidence>
<gene>
    <name evidence="8" type="ORF">H1P_890011</name>
</gene>
<dbReference type="InterPro" id="IPR003661">
    <property type="entry name" value="HisK_dim/P_dom"/>
</dbReference>
<sequence>MVNLKTTLKEFVLQIPACYKNSQLNHWISTLYDSPLGMVAIIDHHETPQGVIQNHYLLGLMTQRLSNSKNVSQNIDQRSEQAPSCLGARSLGEATSPGSHRLYGGVISDKDFWQEAILPLASLPSQMKVEDFLARYYLRKQEHKQNYFVVDEAGKLLGILDLSKVLQTLWCNQVLNQQAKAHLTAKKHSASGVDCALEQEIIANFDSLQTGVSLKEKSSEKVVEEEPTIELKKQREFREINSVFYSLLTQISLPLIVKNIRGEVCYQNDYWNQELLESSAKNKTSTNWLTSDRKQVSSEAESNYDNYHCATASNFSVAPSSKSELQRQINHLDANVPNFTAEKKLLTTTISDYKETAKSETKLDSWYYYRLPLEINFNSITITDSPNYWLIFATKIPLQHSLVDESWQQRQFKLKQLQDEFILNISHDIKSPLTAIIGLSSLLKEEKLGTLNNSQIRYTKMIHHSGKRLISLINDFLDITHLATKKLQFNFESIEIKNTCKQLYDRVTKKLKTVATVKQHDVPIFAELQLDIAPNAQYAIADKAYFCQIITRLLENALQLVSSEELFGVTAECWSNWLAITIWNEGGGLSEAQQNFLTREFSQYTNLLTSEEKNQGLGLILAQQLAQAHGGDISIISQSNYGSEFTLLLPLKPDNFKSQTEILDEHINCSDTKLNHTLVLIVETASKRIIDLSDKLKILGYHCAIARNTTEALYKARCLKPYKILLNSSFLETSEPNNIVATLKTDPTTCNIPLLIINSTFSRQNSFNNLVDEILSFPISKATLTQFFTPIVSRQSILAQNLTVLRLSLQEEISQQKENLALDFVFENPSFSLSHHIIEADSLEQAHLLAGIWDIDAIIWDGVTLKSPETYLESFAESDILASIPVITLDAKTTAAANKIANLVVFPCLLPAKERSIQQLTQVIQIAAGFG</sequence>
<dbReference type="InterPro" id="IPR003594">
    <property type="entry name" value="HATPase_dom"/>
</dbReference>
<dbReference type="Pfam" id="PF02518">
    <property type="entry name" value="HATPase_c"/>
    <property type="match status" value="1"/>
</dbReference>
<dbReference type="InterPro" id="IPR036097">
    <property type="entry name" value="HisK_dim/P_sf"/>
</dbReference>
<evidence type="ECO:0000256" key="5">
    <source>
        <dbReference type="ARBA" id="ARBA00022777"/>
    </source>
</evidence>
<dbReference type="CDD" id="cd00075">
    <property type="entry name" value="HATPase"/>
    <property type="match status" value="1"/>
</dbReference>
<dbReference type="EMBL" id="CAACVJ010000697">
    <property type="protein sequence ID" value="VEP18741.1"/>
    <property type="molecule type" value="Genomic_DNA"/>
</dbReference>
<name>A0A563W4W9_9CYAN</name>
<dbReference type="Pfam" id="PF00512">
    <property type="entry name" value="HisKA"/>
    <property type="match status" value="1"/>
</dbReference>
<dbReference type="AlphaFoldDB" id="A0A563W4W9"/>
<dbReference type="GO" id="GO:0000155">
    <property type="term" value="F:phosphorelay sensor kinase activity"/>
    <property type="evidence" value="ECO:0007669"/>
    <property type="project" value="InterPro"/>
</dbReference>
<evidence type="ECO:0000313" key="9">
    <source>
        <dbReference type="Proteomes" id="UP000320055"/>
    </source>
</evidence>
<dbReference type="InterPro" id="IPR036890">
    <property type="entry name" value="HATPase_C_sf"/>
</dbReference>
<evidence type="ECO:0000256" key="3">
    <source>
        <dbReference type="ARBA" id="ARBA00022553"/>
    </source>
</evidence>
<dbReference type="GO" id="GO:0009927">
    <property type="term" value="F:histidine phosphotransfer kinase activity"/>
    <property type="evidence" value="ECO:0007669"/>
    <property type="project" value="TreeGrafter"/>
</dbReference>
<organism evidence="8 9">
    <name type="scientific">Hyella patelloides LEGE 07179</name>
    <dbReference type="NCBI Taxonomy" id="945734"/>
    <lineage>
        <taxon>Bacteria</taxon>
        <taxon>Bacillati</taxon>
        <taxon>Cyanobacteriota</taxon>
        <taxon>Cyanophyceae</taxon>
        <taxon>Pleurocapsales</taxon>
        <taxon>Hyellaceae</taxon>
        <taxon>Hyella</taxon>
    </lineage>
</organism>
<dbReference type="SUPFAM" id="SSF55874">
    <property type="entry name" value="ATPase domain of HSP90 chaperone/DNA topoisomerase II/histidine kinase"/>
    <property type="match status" value="1"/>
</dbReference>
<dbReference type="SMART" id="SM00388">
    <property type="entry name" value="HisKA"/>
    <property type="match status" value="1"/>
</dbReference>